<comment type="caution">
    <text evidence="1">The sequence shown here is derived from an EMBL/GenBank/DDBJ whole genome shotgun (WGS) entry which is preliminary data.</text>
</comment>
<dbReference type="EMBL" id="JRES01001359">
    <property type="protein sequence ID" value="KNC23358.1"/>
    <property type="molecule type" value="Genomic_DNA"/>
</dbReference>
<keyword evidence="2" id="KW-1185">Reference proteome</keyword>
<evidence type="ECO:0000313" key="1">
    <source>
        <dbReference type="EMBL" id="KNC23358.1"/>
    </source>
</evidence>
<proteinExistence type="predicted"/>
<gene>
    <name evidence="1" type="ORF">FF38_05184</name>
</gene>
<reference evidence="1 2" key="1">
    <citation type="journal article" date="2015" name="Nat. Commun.">
        <title>Lucilia cuprina genome unlocks parasitic fly biology to underpin future interventions.</title>
        <authorList>
            <person name="Anstead C.A."/>
            <person name="Korhonen P.K."/>
            <person name="Young N.D."/>
            <person name="Hall R.S."/>
            <person name="Jex A.R."/>
            <person name="Murali S.C."/>
            <person name="Hughes D.S."/>
            <person name="Lee S.F."/>
            <person name="Perry T."/>
            <person name="Stroehlein A.J."/>
            <person name="Ansell B.R."/>
            <person name="Breugelmans B."/>
            <person name="Hofmann A."/>
            <person name="Qu J."/>
            <person name="Dugan S."/>
            <person name="Lee S.L."/>
            <person name="Chao H."/>
            <person name="Dinh H."/>
            <person name="Han Y."/>
            <person name="Doddapaneni H.V."/>
            <person name="Worley K.C."/>
            <person name="Muzny D.M."/>
            <person name="Ioannidis P."/>
            <person name="Waterhouse R.M."/>
            <person name="Zdobnov E.M."/>
            <person name="James P.J."/>
            <person name="Bagnall N.H."/>
            <person name="Kotze A.C."/>
            <person name="Gibbs R.A."/>
            <person name="Richards S."/>
            <person name="Batterham P."/>
            <person name="Gasser R.B."/>
        </authorList>
    </citation>
    <scope>NUCLEOTIDE SEQUENCE [LARGE SCALE GENOMIC DNA]</scope>
    <source>
        <strain evidence="1 2">LS</strain>
        <tissue evidence="1">Full body</tissue>
    </source>
</reference>
<evidence type="ECO:0000313" key="2">
    <source>
        <dbReference type="Proteomes" id="UP000037069"/>
    </source>
</evidence>
<sequence>MPKYFKESFEEISQSPTRMVIYSLTQRLDITTTSVLCSASVKPFEESHDLTTLMLAFVTVLVSFKPAATISSATSSAKPMVLTPT</sequence>
<protein>
    <submittedName>
        <fullName evidence="1">Uncharacterized protein</fullName>
    </submittedName>
</protein>
<organism evidence="1 2">
    <name type="scientific">Lucilia cuprina</name>
    <name type="common">Green bottle fly</name>
    <name type="synonym">Australian sheep blowfly</name>
    <dbReference type="NCBI Taxonomy" id="7375"/>
    <lineage>
        <taxon>Eukaryota</taxon>
        <taxon>Metazoa</taxon>
        <taxon>Ecdysozoa</taxon>
        <taxon>Arthropoda</taxon>
        <taxon>Hexapoda</taxon>
        <taxon>Insecta</taxon>
        <taxon>Pterygota</taxon>
        <taxon>Neoptera</taxon>
        <taxon>Endopterygota</taxon>
        <taxon>Diptera</taxon>
        <taxon>Brachycera</taxon>
        <taxon>Muscomorpha</taxon>
        <taxon>Oestroidea</taxon>
        <taxon>Calliphoridae</taxon>
        <taxon>Luciliinae</taxon>
        <taxon>Lucilia</taxon>
    </lineage>
</organism>
<accession>A0A0L0BTN2</accession>
<feature type="non-terminal residue" evidence="1">
    <location>
        <position position="85"/>
    </location>
</feature>
<name>A0A0L0BTN2_LUCCU</name>
<dbReference type="Proteomes" id="UP000037069">
    <property type="component" value="Unassembled WGS sequence"/>
</dbReference>
<dbReference type="AlphaFoldDB" id="A0A0L0BTN2"/>